<dbReference type="PANTHER" id="PTHR48006:SF66">
    <property type="entry name" value="PROTEIN KINASE DOMAIN-CONTAINING PROTEIN"/>
    <property type="match status" value="1"/>
</dbReference>
<keyword evidence="3" id="KW-1185">Reference proteome</keyword>
<accession>A0AAD8MJH9</accession>
<dbReference type="AlphaFoldDB" id="A0AAD8MJH9"/>
<comment type="caution">
    <text evidence="2">The sequence shown here is derived from an EMBL/GenBank/DDBJ whole genome shotgun (WGS) entry which is preliminary data.</text>
</comment>
<reference evidence="2" key="2">
    <citation type="submission" date="2023-05" db="EMBL/GenBank/DDBJ databases">
        <authorList>
            <person name="Schelkunov M.I."/>
        </authorList>
    </citation>
    <scope>NUCLEOTIDE SEQUENCE</scope>
    <source>
        <strain evidence="2">Hsosn_3</strain>
        <tissue evidence="2">Leaf</tissue>
    </source>
</reference>
<dbReference type="InterPro" id="IPR051824">
    <property type="entry name" value="LRR_Rcpt-Like_S/T_Kinase"/>
</dbReference>
<dbReference type="Proteomes" id="UP001237642">
    <property type="component" value="Unassembled WGS sequence"/>
</dbReference>
<dbReference type="PANTHER" id="PTHR48006">
    <property type="entry name" value="LEUCINE-RICH REPEAT-CONTAINING PROTEIN DDB_G0281931-RELATED"/>
    <property type="match status" value="1"/>
</dbReference>
<sequence length="184" mass="20760">MGTVNVLREIADQLRKKDWNFSVNPCDENHPNWNTPNIKSRPQYNNSVICSCSFPGGICHIEMIFLKGQDLDGIPPPSLAKLPYIKQIDLTRNYLHGYGAAEKDEAMPEKTTEGRRRDKRFSTHGTIPREWASTKLELMSFTVNRLSGPIPGYIGNISTLKYLSLEHNMFSGSVPAELGKLDDH</sequence>
<dbReference type="InterPro" id="IPR001611">
    <property type="entry name" value="Leu-rich_rpt"/>
</dbReference>
<proteinExistence type="predicted"/>
<protein>
    <submittedName>
        <fullName evidence="2">Uncharacterized protein</fullName>
    </submittedName>
</protein>
<comment type="subcellular location">
    <subcellularLocation>
        <location evidence="1">Membrane</location>
        <topology evidence="1">Single-pass type I membrane protein</topology>
    </subcellularLocation>
</comment>
<evidence type="ECO:0000313" key="2">
    <source>
        <dbReference type="EMBL" id="KAK1378360.1"/>
    </source>
</evidence>
<dbReference type="Pfam" id="PF00560">
    <property type="entry name" value="LRR_1"/>
    <property type="match status" value="1"/>
</dbReference>
<gene>
    <name evidence="2" type="ORF">POM88_025104</name>
</gene>
<evidence type="ECO:0000313" key="3">
    <source>
        <dbReference type="Proteomes" id="UP001237642"/>
    </source>
</evidence>
<dbReference type="SUPFAM" id="SSF52058">
    <property type="entry name" value="L domain-like"/>
    <property type="match status" value="1"/>
</dbReference>
<dbReference type="Gene3D" id="3.80.10.10">
    <property type="entry name" value="Ribonuclease Inhibitor"/>
    <property type="match status" value="2"/>
</dbReference>
<dbReference type="InterPro" id="IPR032675">
    <property type="entry name" value="LRR_dom_sf"/>
</dbReference>
<dbReference type="GO" id="GO:0016020">
    <property type="term" value="C:membrane"/>
    <property type="evidence" value="ECO:0007669"/>
    <property type="project" value="UniProtKB-SubCell"/>
</dbReference>
<evidence type="ECO:0000256" key="1">
    <source>
        <dbReference type="ARBA" id="ARBA00004479"/>
    </source>
</evidence>
<reference evidence="2" key="1">
    <citation type="submission" date="2023-02" db="EMBL/GenBank/DDBJ databases">
        <title>Genome of toxic invasive species Heracleum sosnowskyi carries increased number of genes despite the absence of recent whole-genome duplications.</title>
        <authorList>
            <person name="Schelkunov M."/>
            <person name="Shtratnikova V."/>
            <person name="Makarenko M."/>
            <person name="Klepikova A."/>
            <person name="Omelchenko D."/>
            <person name="Novikova G."/>
            <person name="Obukhova E."/>
            <person name="Bogdanov V."/>
            <person name="Penin A."/>
            <person name="Logacheva M."/>
        </authorList>
    </citation>
    <scope>NUCLEOTIDE SEQUENCE</scope>
    <source>
        <strain evidence="2">Hsosn_3</strain>
        <tissue evidence="2">Leaf</tissue>
    </source>
</reference>
<organism evidence="2 3">
    <name type="scientific">Heracleum sosnowskyi</name>
    <dbReference type="NCBI Taxonomy" id="360622"/>
    <lineage>
        <taxon>Eukaryota</taxon>
        <taxon>Viridiplantae</taxon>
        <taxon>Streptophyta</taxon>
        <taxon>Embryophyta</taxon>
        <taxon>Tracheophyta</taxon>
        <taxon>Spermatophyta</taxon>
        <taxon>Magnoliopsida</taxon>
        <taxon>eudicotyledons</taxon>
        <taxon>Gunneridae</taxon>
        <taxon>Pentapetalae</taxon>
        <taxon>asterids</taxon>
        <taxon>campanulids</taxon>
        <taxon>Apiales</taxon>
        <taxon>Apiaceae</taxon>
        <taxon>Apioideae</taxon>
        <taxon>apioid superclade</taxon>
        <taxon>Tordylieae</taxon>
        <taxon>Tordyliinae</taxon>
        <taxon>Heracleum</taxon>
    </lineage>
</organism>
<dbReference type="EMBL" id="JAUIZM010000006">
    <property type="protein sequence ID" value="KAK1378360.1"/>
    <property type="molecule type" value="Genomic_DNA"/>
</dbReference>
<name>A0AAD8MJH9_9APIA</name>